<dbReference type="Pfam" id="PF00078">
    <property type="entry name" value="RVT_1"/>
    <property type="match status" value="1"/>
</dbReference>
<dbReference type="InterPro" id="IPR036691">
    <property type="entry name" value="Endo/exonu/phosph_ase_sf"/>
</dbReference>
<evidence type="ECO:0000313" key="3">
    <source>
        <dbReference type="Proteomes" id="UP000717996"/>
    </source>
</evidence>
<dbReference type="InterPro" id="IPR005135">
    <property type="entry name" value="Endo/exonuclease/phosphatase"/>
</dbReference>
<dbReference type="EMBL" id="JAANIT010001387">
    <property type="protein sequence ID" value="KAG1540562.1"/>
    <property type="molecule type" value="Genomic_DNA"/>
</dbReference>
<dbReference type="Proteomes" id="UP000717996">
    <property type="component" value="Unassembled WGS sequence"/>
</dbReference>
<dbReference type="CDD" id="cd01650">
    <property type="entry name" value="RT_nLTR_like"/>
    <property type="match status" value="1"/>
</dbReference>
<evidence type="ECO:0000259" key="1">
    <source>
        <dbReference type="PROSITE" id="PS50878"/>
    </source>
</evidence>
<protein>
    <recommendedName>
        <fullName evidence="1">Reverse transcriptase domain-containing protein</fullName>
    </recommendedName>
</protein>
<organism evidence="2 3">
    <name type="scientific">Rhizopus oryzae</name>
    <name type="common">Mucormycosis agent</name>
    <name type="synonym">Rhizopus arrhizus var. delemar</name>
    <dbReference type="NCBI Taxonomy" id="64495"/>
    <lineage>
        <taxon>Eukaryota</taxon>
        <taxon>Fungi</taxon>
        <taxon>Fungi incertae sedis</taxon>
        <taxon>Mucoromycota</taxon>
        <taxon>Mucoromycotina</taxon>
        <taxon>Mucoromycetes</taxon>
        <taxon>Mucorales</taxon>
        <taxon>Mucorineae</taxon>
        <taxon>Rhizopodaceae</taxon>
        <taxon>Rhizopus</taxon>
    </lineage>
</organism>
<dbReference type="GO" id="GO:0003824">
    <property type="term" value="F:catalytic activity"/>
    <property type="evidence" value="ECO:0007669"/>
    <property type="project" value="InterPro"/>
</dbReference>
<reference evidence="2" key="1">
    <citation type="journal article" date="2020" name="Microb. Genom.">
        <title>Genetic diversity of clinical and environmental Mucorales isolates obtained from an investigation of mucormycosis cases among solid organ transplant recipients.</title>
        <authorList>
            <person name="Nguyen M.H."/>
            <person name="Kaul D."/>
            <person name="Muto C."/>
            <person name="Cheng S.J."/>
            <person name="Richter R.A."/>
            <person name="Bruno V.M."/>
            <person name="Liu G."/>
            <person name="Beyhan S."/>
            <person name="Sundermann A.J."/>
            <person name="Mounaud S."/>
            <person name="Pasculle A.W."/>
            <person name="Nierman W.C."/>
            <person name="Driscoll E."/>
            <person name="Cumbie R."/>
            <person name="Clancy C.J."/>
            <person name="Dupont C.L."/>
        </authorList>
    </citation>
    <scope>NUCLEOTIDE SEQUENCE</scope>
    <source>
        <strain evidence="2">GL16</strain>
    </source>
</reference>
<dbReference type="PROSITE" id="PS50878">
    <property type="entry name" value="RT_POL"/>
    <property type="match status" value="1"/>
</dbReference>
<dbReference type="SUPFAM" id="SSF56219">
    <property type="entry name" value="DNase I-like"/>
    <property type="match status" value="1"/>
</dbReference>
<accession>A0A9P6Y6C6</accession>
<gene>
    <name evidence="2" type="ORF">G6F51_008448</name>
</gene>
<dbReference type="AlphaFoldDB" id="A0A9P6Y6C6"/>
<sequence length="1154" mass="130367">MSQSTPYQELNITIWNANGCARHAISAITDSLSSSSLLFMSETWLLPPLRYPTHWQQYHTYGLPVEDSYRGKMGITLLVNPECPYPVTHFPSSSPYVLSCQVASLLIHCVYLPPSTLSDTEALDILRSLATQTHPSQSNTIICGDINARHQLLLGDTRTTTRGTLLQEWLEDTGLTCWNSRLAFGVPTYSSQSRVHHQSGVQFKSVIDLFISTQELVDPTLVVREDLNMGSDHHPVSLTCLLPELPPPPPTHPRKLWNLSRLTEEDCTYVSIFSDRILSFHERLLTFFDPHSQSYLQKPDHDALAAELTGIIHSSLDDSVGRKNPKQSNNSWFWTPLLQDAFDHREHCRKEWHRAVGIEKCQAWDRYQLACHYFNRDMKRRRRETWRQFCNKLSSGPLQETASIVRRVKRNRAITPTFNHPNGPQAAADTMANHLKQVFSGASLPASRYPAPPIPSGPHAIDLITCPFTESTVRDTLVKRLSRRKAPGVDDLRTEMLLPIAPKLVPVLTLLFCLCWKWSTVPAAWCTAQVVPIYKKGNPLEPGNFRPISLTSVLRKLLELCIFDELESSAPPLDTVQGGFRRSRSTLDQALCLHELCRQHAEDHYGEAPVLAFLDIKSAYDTVDRAIIWRALETYISEPLLGLLQSLFDKVSIQVLINGHSSRSFWPKTGVLQGSILSPFLYSIYINSLPAVLRAVPLPISSRVFGTMPRREYSGLWINCLLYADDVVIIAAPDVMPRLLRRAAQHSMELGYRWNPAKCVVVNSPTIYGAPPLRLYGDPIPIADSFPYLGIPFDSKGAIATDQLLKRNIASALPAMRNTLQPLGLHAPSFSRLTASRLYAIFIRPKLEYGLCLCLFTMKNLKLLDKAQDQCLRLAFGGHRTASTTVFRHMTSLPAMHERAHTLVLKFILRTHFLPEDTLLHTIRSFTETAPQYKRFRWPALLRANPIWRDPQYNGATTTVEDRLAYYTQSKQLRQSILDYRTRSLRLMRASSFPPVLLCACRGVLGVDPILFIPMSKYERSRLLRWKMGWLPGRPAPCSCGHPHASRNHLLSCLSVASRLDVAILTPPNPLDYVLNTLPSTPAKKNTANTHVVSRWSTWWPEISKILLEIDQICHPDETFTGDALGTSGSTFLNWYYTNGKPSLLLPQVLDVTE</sequence>
<dbReference type="InterPro" id="IPR000477">
    <property type="entry name" value="RT_dom"/>
</dbReference>
<name>A0A9P6Y6C6_RHIOR</name>
<comment type="caution">
    <text evidence="2">The sequence shown here is derived from an EMBL/GenBank/DDBJ whole genome shotgun (WGS) entry which is preliminary data.</text>
</comment>
<dbReference type="PANTHER" id="PTHR19446">
    <property type="entry name" value="REVERSE TRANSCRIPTASES"/>
    <property type="match status" value="1"/>
</dbReference>
<dbReference type="SUPFAM" id="SSF56672">
    <property type="entry name" value="DNA/RNA polymerases"/>
    <property type="match status" value="1"/>
</dbReference>
<proteinExistence type="predicted"/>
<dbReference type="Gene3D" id="3.60.10.10">
    <property type="entry name" value="Endonuclease/exonuclease/phosphatase"/>
    <property type="match status" value="1"/>
</dbReference>
<dbReference type="Pfam" id="PF14529">
    <property type="entry name" value="Exo_endo_phos_2"/>
    <property type="match status" value="1"/>
</dbReference>
<evidence type="ECO:0000313" key="2">
    <source>
        <dbReference type="EMBL" id="KAG1540562.1"/>
    </source>
</evidence>
<feature type="domain" description="Reverse transcriptase" evidence="1">
    <location>
        <begin position="514"/>
        <end position="793"/>
    </location>
</feature>
<dbReference type="InterPro" id="IPR043502">
    <property type="entry name" value="DNA/RNA_pol_sf"/>
</dbReference>